<dbReference type="OrthoDB" id="3253247at2"/>
<dbReference type="InterPro" id="IPR010610">
    <property type="entry name" value="EryCIII-like_C"/>
</dbReference>
<organism evidence="3 4">
    <name type="scientific">Spongiactinospora rosea</name>
    <dbReference type="NCBI Taxonomy" id="2248750"/>
    <lineage>
        <taxon>Bacteria</taxon>
        <taxon>Bacillati</taxon>
        <taxon>Actinomycetota</taxon>
        <taxon>Actinomycetes</taxon>
        <taxon>Streptosporangiales</taxon>
        <taxon>Streptosporangiaceae</taxon>
        <taxon>Spongiactinospora</taxon>
    </lineage>
</organism>
<dbReference type="Proteomes" id="UP000253303">
    <property type="component" value="Unassembled WGS sequence"/>
</dbReference>
<evidence type="ECO:0000313" key="4">
    <source>
        <dbReference type="Proteomes" id="UP000253303"/>
    </source>
</evidence>
<dbReference type="RefSeq" id="WP_113986656.1">
    <property type="nucleotide sequence ID" value="NZ_QMEY01000042.1"/>
</dbReference>
<dbReference type="Pfam" id="PF06722">
    <property type="entry name" value="EryCIII-like_C"/>
    <property type="match status" value="1"/>
</dbReference>
<evidence type="ECO:0000313" key="3">
    <source>
        <dbReference type="EMBL" id="RBQ13914.1"/>
    </source>
</evidence>
<dbReference type="GO" id="GO:0005975">
    <property type="term" value="P:carbohydrate metabolic process"/>
    <property type="evidence" value="ECO:0007669"/>
    <property type="project" value="InterPro"/>
</dbReference>
<dbReference type="CDD" id="cd03784">
    <property type="entry name" value="GT1_Gtf-like"/>
    <property type="match status" value="1"/>
</dbReference>
<evidence type="ECO:0000259" key="2">
    <source>
        <dbReference type="Pfam" id="PF06722"/>
    </source>
</evidence>
<feature type="domain" description="Glycosyltransferase family 28 N-terminal" evidence="1">
    <location>
        <begin position="3"/>
        <end position="94"/>
    </location>
</feature>
<proteinExistence type="predicted"/>
<dbReference type="AlphaFoldDB" id="A0A366LKT8"/>
<dbReference type="InterPro" id="IPR002213">
    <property type="entry name" value="UDP_glucos_trans"/>
</dbReference>
<keyword evidence="4" id="KW-1185">Reference proteome</keyword>
<accession>A0A366LKT8</accession>
<dbReference type="Gene3D" id="3.40.50.2000">
    <property type="entry name" value="Glycogen Phosphorylase B"/>
    <property type="match status" value="2"/>
</dbReference>
<reference evidence="3 4" key="1">
    <citation type="submission" date="2018-06" db="EMBL/GenBank/DDBJ databases">
        <title>Sphaerisporangium craniellae sp. nov., isolated from a marine sponge in the South China Sea.</title>
        <authorList>
            <person name="Li L."/>
        </authorList>
    </citation>
    <scope>NUCLEOTIDE SEQUENCE [LARGE SCALE GENOMIC DNA]</scope>
    <source>
        <strain evidence="3 4">LHW63015</strain>
    </source>
</reference>
<feature type="domain" description="Erythromycin biosynthesis protein CIII-like C-terminal" evidence="2">
    <location>
        <begin position="317"/>
        <end position="416"/>
    </location>
</feature>
<dbReference type="PANTHER" id="PTHR48050:SF13">
    <property type="entry name" value="STEROL 3-BETA-GLUCOSYLTRANSFERASE UGT80A2"/>
    <property type="match status" value="1"/>
</dbReference>
<dbReference type="PANTHER" id="PTHR48050">
    <property type="entry name" value="STEROL 3-BETA-GLUCOSYLTRANSFERASE"/>
    <property type="match status" value="1"/>
</dbReference>
<dbReference type="SUPFAM" id="SSF53756">
    <property type="entry name" value="UDP-Glycosyltransferase/glycogen phosphorylase"/>
    <property type="match status" value="1"/>
</dbReference>
<gene>
    <name evidence="3" type="ORF">DP939_43255</name>
</gene>
<evidence type="ECO:0000259" key="1">
    <source>
        <dbReference type="Pfam" id="PF03033"/>
    </source>
</evidence>
<dbReference type="Pfam" id="PF03033">
    <property type="entry name" value="Glyco_transf_28"/>
    <property type="match status" value="1"/>
</dbReference>
<dbReference type="FunFam" id="3.40.50.2000:FF:000009">
    <property type="entry name" value="Sterol 3-beta-glucosyltransferase UGT80A2"/>
    <property type="match status" value="1"/>
</dbReference>
<dbReference type="InterPro" id="IPR004276">
    <property type="entry name" value="GlycoTrans_28_N"/>
</dbReference>
<sequence length="441" mass="46607">MKVLIYTHGTRGDVQPFAALALALQRAGHEAVLAAPAAMASLAEPYGIAFAPVHDGPNTLIDDPQIRQAIETNYRGPRGMQVALRVMRASKPLMAHVLDDMAAVAETLAASTTGPGAGVDVVVHAPGIPAQHFAEFLGVPAVPAALQPVWVPTAAFRNPVLPLRLPRALNRASYLPIKLLLRSFGGIADRLRKERLNLPRRRGRHDILRRPDGRAATVLQAFSRHLLPEPLDYPAHVHTTGFWFLPAPPTWQPPAALTGFLAGGPPPVYVGFGSMAGTDPARIGHVVTEAIGRAGVRAVLASGWGGLQVDDLPHHPPGGVREEVFVLEQAPHDWLFPQMAAIVHHGGSGTTAAALASGRPQVLCPFVADQPFWAARMAAAGVAPEPRPQQRLSADGLAAAIGRAVADPSLIKAAQHQGQVIRGERGADQAVKILESALRAG</sequence>
<dbReference type="GO" id="GO:0008194">
    <property type="term" value="F:UDP-glycosyltransferase activity"/>
    <property type="evidence" value="ECO:0007669"/>
    <property type="project" value="InterPro"/>
</dbReference>
<dbReference type="EMBL" id="QMEY01000042">
    <property type="protein sequence ID" value="RBQ13914.1"/>
    <property type="molecule type" value="Genomic_DNA"/>
</dbReference>
<comment type="caution">
    <text evidence="3">The sequence shown here is derived from an EMBL/GenBank/DDBJ whole genome shotgun (WGS) entry which is preliminary data.</text>
</comment>
<dbReference type="GO" id="GO:0016758">
    <property type="term" value="F:hexosyltransferase activity"/>
    <property type="evidence" value="ECO:0007669"/>
    <property type="project" value="InterPro"/>
</dbReference>
<dbReference type="InterPro" id="IPR050426">
    <property type="entry name" value="Glycosyltransferase_28"/>
</dbReference>
<keyword evidence="3" id="KW-0808">Transferase</keyword>
<protein>
    <submittedName>
        <fullName evidence="3">Glycosyltransferase</fullName>
    </submittedName>
</protein>
<dbReference type="GO" id="GO:0033072">
    <property type="term" value="P:vancomycin biosynthetic process"/>
    <property type="evidence" value="ECO:0007669"/>
    <property type="project" value="UniProtKB-ARBA"/>
</dbReference>
<name>A0A366LKT8_9ACTN</name>